<organism evidence="2 3">
    <name type="scientific">Botrytis hyacinthi</name>
    <dbReference type="NCBI Taxonomy" id="278943"/>
    <lineage>
        <taxon>Eukaryota</taxon>
        <taxon>Fungi</taxon>
        <taxon>Dikarya</taxon>
        <taxon>Ascomycota</taxon>
        <taxon>Pezizomycotina</taxon>
        <taxon>Leotiomycetes</taxon>
        <taxon>Helotiales</taxon>
        <taxon>Sclerotiniaceae</taxon>
        <taxon>Botrytis</taxon>
    </lineage>
</organism>
<feature type="region of interest" description="Disordered" evidence="1">
    <location>
        <begin position="39"/>
        <end position="66"/>
    </location>
</feature>
<proteinExistence type="predicted"/>
<protein>
    <submittedName>
        <fullName evidence="2">Uncharacterized protein</fullName>
    </submittedName>
</protein>
<accession>A0A4Z1GFI6</accession>
<gene>
    <name evidence="2" type="ORF">BHYA_0291g00090</name>
</gene>
<feature type="compositionally biased region" description="Polar residues" evidence="1">
    <location>
        <begin position="39"/>
        <end position="50"/>
    </location>
</feature>
<keyword evidence="3" id="KW-1185">Reference proteome</keyword>
<dbReference type="EMBL" id="PQXK01000291">
    <property type="protein sequence ID" value="TGO32753.1"/>
    <property type="molecule type" value="Genomic_DNA"/>
</dbReference>
<evidence type="ECO:0000313" key="3">
    <source>
        <dbReference type="Proteomes" id="UP000297814"/>
    </source>
</evidence>
<dbReference type="AlphaFoldDB" id="A0A4Z1GFI6"/>
<sequence length="66" mass="7482">MARLHLDPEFYHSTSNIFNGFLQAPPAVAQLFAQQPQVWNSSSQDRNSFSALERDGPEGENEFLEN</sequence>
<reference evidence="2 3" key="1">
    <citation type="submission" date="2017-12" db="EMBL/GenBank/DDBJ databases">
        <title>Comparative genomics of Botrytis spp.</title>
        <authorList>
            <person name="Valero-Jimenez C.A."/>
            <person name="Tapia P."/>
            <person name="Veloso J."/>
            <person name="Silva-Moreno E."/>
            <person name="Staats M."/>
            <person name="Valdes J.H."/>
            <person name="Van Kan J.A.L."/>
        </authorList>
    </citation>
    <scope>NUCLEOTIDE SEQUENCE [LARGE SCALE GENOMIC DNA]</scope>
    <source>
        <strain evidence="2 3">Bh0001</strain>
    </source>
</reference>
<name>A0A4Z1GFI6_9HELO</name>
<comment type="caution">
    <text evidence="2">The sequence shown here is derived from an EMBL/GenBank/DDBJ whole genome shotgun (WGS) entry which is preliminary data.</text>
</comment>
<dbReference type="Proteomes" id="UP000297814">
    <property type="component" value="Unassembled WGS sequence"/>
</dbReference>
<evidence type="ECO:0000256" key="1">
    <source>
        <dbReference type="SAM" id="MobiDB-lite"/>
    </source>
</evidence>
<evidence type="ECO:0000313" key="2">
    <source>
        <dbReference type="EMBL" id="TGO32753.1"/>
    </source>
</evidence>